<dbReference type="InterPro" id="IPR036890">
    <property type="entry name" value="HATPase_C_sf"/>
</dbReference>
<dbReference type="InterPro" id="IPR050267">
    <property type="entry name" value="Anti-sigma-factor_SerPK"/>
</dbReference>
<organism evidence="3">
    <name type="scientific">Streptomyces globisporus</name>
    <dbReference type="NCBI Taxonomy" id="1908"/>
    <lineage>
        <taxon>Bacteria</taxon>
        <taxon>Bacillati</taxon>
        <taxon>Actinomycetota</taxon>
        <taxon>Actinomycetes</taxon>
        <taxon>Kitasatosporales</taxon>
        <taxon>Streptomycetaceae</taxon>
        <taxon>Streptomyces</taxon>
    </lineage>
</organism>
<evidence type="ECO:0000256" key="1">
    <source>
        <dbReference type="ARBA" id="ARBA00022527"/>
    </source>
</evidence>
<dbReference type="Gene3D" id="3.30.565.10">
    <property type="entry name" value="Histidine kinase-like ATPase, C-terminal domain"/>
    <property type="match status" value="1"/>
</dbReference>
<dbReference type="EMBL" id="JACWUS010000001">
    <property type="protein sequence ID" value="MBD2828154.1"/>
    <property type="molecule type" value="Genomic_DNA"/>
</dbReference>
<dbReference type="PANTHER" id="PTHR35526:SF3">
    <property type="entry name" value="ANTI-SIGMA-F FACTOR RSBW"/>
    <property type="match status" value="1"/>
</dbReference>
<comment type="caution">
    <text evidence="3">The sequence shown here is derived from an EMBL/GenBank/DDBJ whole genome shotgun (WGS) entry which is preliminary data.</text>
</comment>
<evidence type="ECO:0000259" key="2">
    <source>
        <dbReference type="Pfam" id="PF13581"/>
    </source>
</evidence>
<keyword evidence="3" id="KW-0547">Nucleotide-binding</keyword>
<keyword evidence="3" id="KW-0067">ATP-binding</keyword>
<keyword evidence="1" id="KW-0418">Kinase</keyword>
<dbReference type="GO" id="GO:0004674">
    <property type="term" value="F:protein serine/threonine kinase activity"/>
    <property type="evidence" value="ECO:0007669"/>
    <property type="project" value="UniProtKB-KW"/>
</dbReference>
<protein>
    <submittedName>
        <fullName evidence="3">ATP-binding protein</fullName>
    </submittedName>
</protein>
<evidence type="ECO:0000313" key="3">
    <source>
        <dbReference type="EMBL" id="MBD2828154.1"/>
    </source>
</evidence>
<reference evidence="3" key="1">
    <citation type="journal article" date="2020" name="PLoS ONE">
        <title>Isolation and characterization of Streptomyces bacteriophages and Streptomyces strains encoding biosynthetic arsenals: Streptomyces strains and phages for antibiotic discovery.</title>
        <authorList>
            <person name="Montano E.T."/>
            <person name="Nideffer J.F."/>
            <person name="Brumage L."/>
            <person name="Erb M."/>
            <person name="Derman A.I."/>
            <person name="Davis J.P."/>
            <person name="Estrada E."/>
            <person name="Fu S."/>
            <person name="Le D."/>
            <person name="Vuppala A."/>
            <person name="Tran C."/>
            <person name="Luterstein E."/>
            <person name="Lakkaraju S."/>
            <person name="Panchagnula S."/>
            <person name="Ren C."/>
            <person name="Doan J."/>
            <person name="Tran S."/>
            <person name="Soriano J."/>
            <person name="Fujita Y."/>
            <person name="Gutala P."/>
            <person name="Fujii Q."/>
            <person name="Lee M."/>
            <person name="Bui A."/>
            <person name="Villarreal C."/>
            <person name="Shing S.R."/>
            <person name="Kim S."/>
            <person name="Freeman D."/>
            <person name="Racha V."/>
            <person name="Ho A."/>
            <person name="Kumar P."/>
            <person name="Falah K."/>
            <person name="Dawson T."/>
            <person name="Enustun E."/>
            <person name="Prichard A."/>
            <person name="Gomez A."/>
            <person name="Khanna K."/>
            <person name="Trigg S."/>
            <person name="Fernandez L."/>
            <person name="Pogliano K."/>
            <person name="Pogliano J."/>
        </authorList>
    </citation>
    <scope>NUCLEOTIDE SEQUENCE</scope>
    <source>
        <strain evidence="3">QF2</strain>
    </source>
</reference>
<accession>A0A927GMQ5</accession>
<feature type="domain" description="Histidine kinase/HSP90-like ATPase" evidence="2">
    <location>
        <begin position="49"/>
        <end position="145"/>
    </location>
</feature>
<proteinExistence type="predicted"/>
<dbReference type="InterPro" id="IPR003594">
    <property type="entry name" value="HATPase_dom"/>
</dbReference>
<sequence>MTSQQPPYRPQNVRFFDQLSLAAVQSAVSVSRHFLRLTLSKWQAAFIEDDALLIASELVTNAITATGILTENPTWGELEKLNLVQVRLVGLQDSVVIEVWDVSDEAPSLRHVEDDAEGGRGLLLVQQLAKRWGSYRTAGGKVVWAELAVRPPKPTPLPQREKSARPTIKTSVLPDVGFLRRVLVGLELAL</sequence>
<name>A0A927GMQ5_STRGL</name>
<gene>
    <name evidence="3" type="ORF">ID875_06990</name>
</gene>
<dbReference type="GO" id="GO:0005524">
    <property type="term" value="F:ATP binding"/>
    <property type="evidence" value="ECO:0007669"/>
    <property type="project" value="UniProtKB-KW"/>
</dbReference>
<dbReference type="Pfam" id="PF13581">
    <property type="entry name" value="HATPase_c_2"/>
    <property type="match status" value="1"/>
</dbReference>
<keyword evidence="1" id="KW-0723">Serine/threonine-protein kinase</keyword>
<dbReference type="PANTHER" id="PTHR35526">
    <property type="entry name" value="ANTI-SIGMA-F FACTOR RSBW-RELATED"/>
    <property type="match status" value="1"/>
</dbReference>
<dbReference type="CDD" id="cd16936">
    <property type="entry name" value="HATPase_RsbW-like"/>
    <property type="match status" value="1"/>
</dbReference>
<dbReference type="AlphaFoldDB" id="A0A927GMQ5"/>
<keyword evidence="1" id="KW-0808">Transferase</keyword>